<dbReference type="EMBL" id="QNQT01000005">
    <property type="protein sequence ID" value="RDU36454.1"/>
    <property type="molecule type" value="Genomic_DNA"/>
</dbReference>
<sequence length="58" mass="6558">MPWTKEDYPASMKNLDPDVREKAIEIANAILEEENDEGKAIAIGIDKAREYIQSHGKD</sequence>
<evidence type="ECO:0000313" key="1">
    <source>
        <dbReference type="EMBL" id="RDU36454.1"/>
    </source>
</evidence>
<dbReference type="AlphaFoldDB" id="A0A3D8GPP6"/>
<accession>A0A3D8GPP6</accession>
<comment type="caution">
    <text evidence="1">The sequence shown here is derived from an EMBL/GenBank/DDBJ whole genome shotgun (WGS) entry which is preliminary data.</text>
</comment>
<protein>
    <recommendedName>
        <fullName evidence="3">DUF2188 domain-containing protein</fullName>
    </recommendedName>
</protein>
<organism evidence="1 2">
    <name type="scientific">Neobacillus piezotolerans</name>
    <dbReference type="NCBI Taxonomy" id="2259171"/>
    <lineage>
        <taxon>Bacteria</taxon>
        <taxon>Bacillati</taxon>
        <taxon>Bacillota</taxon>
        <taxon>Bacilli</taxon>
        <taxon>Bacillales</taxon>
        <taxon>Bacillaceae</taxon>
        <taxon>Neobacillus</taxon>
    </lineage>
</organism>
<name>A0A3D8GPP6_9BACI</name>
<reference evidence="1 2" key="1">
    <citation type="submission" date="2018-07" db="EMBL/GenBank/DDBJ databases">
        <title>Bacillus sp. YLB-04 draft genome sequence.</title>
        <authorList>
            <person name="Yu L."/>
            <person name="Tang X."/>
        </authorList>
    </citation>
    <scope>NUCLEOTIDE SEQUENCE [LARGE SCALE GENOMIC DNA]</scope>
    <source>
        <strain evidence="1 2">YLB-04</strain>
    </source>
</reference>
<proteinExistence type="predicted"/>
<evidence type="ECO:0008006" key="3">
    <source>
        <dbReference type="Google" id="ProtNLM"/>
    </source>
</evidence>
<keyword evidence="2" id="KW-1185">Reference proteome</keyword>
<gene>
    <name evidence="1" type="ORF">DRW41_13050</name>
</gene>
<dbReference type="RefSeq" id="WP_115452448.1">
    <property type="nucleotide sequence ID" value="NZ_QNQT01000005.1"/>
</dbReference>
<evidence type="ECO:0000313" key="2">
    <source>
        <dbReference type="Proteomes" id="UP000257144"/>
    </source>
</evidence>
<dbReference type="Proteomes" id="UP000257144">
    <property type="component" value="Unassembled WGS sequence"/>
</dbReference>